<gene>
    <name evidence="1" type="ORF">HUK45_09275</name>
</gene>
<proteinExistence type="predicted"/>
<accession>A0ABR8ZM37</accession>
<evidence type="ECO:0008006" key="3">
    <source>
        <dbReference type="Google" id="ProtNLM"/>
    </source>
</evidence>
<dbReference type="EMBL" id="JABUXR010000040">
    <property type="protein sequence ID" value="MBD8086371.1"/>
    <property type="molecule type" value="Genomic_DNA"/>
</dbReference>
<name>A0ABR8ZM37_9LACO</name>
<keyword evidence="2" id="KW-1185">Reference proteome</keyword>
<evidence type="ECO:0000313" key="2">
    <source>
        <dbReference type="Proteomes" id="UP000645007"/>
    </source>
</evidence>
<sequence length="96" mass="11194">MLHKQQHLTYNVKTGEFLRNFEYLAKYSEKAGVSISVRRRDKIIATLLAPAAVEEISDFVEKMELKHQTDPAEKKRLKKEVAALRLRLNLKENLDK</sequence>
<protein>
    <recommendedName>
        <fullName evidence="3">Antitoxin</fullName>
    </recommendedName>
</protein>
<comment type="caution">
    <text evidence="1">The sequence shown here is derived from an EMBL/GenBank/DDBJ whole genome shotgun (WGS) entry which is preliminary data.</text>
</comment>
<dbReference type="RefSeq" id="WP_191912051.1">
    <property type="nucleotide sequence ID" value="NZ_JABUXR010000040.1"/>
</dbReference>
<reference evidence="1 2" key="1">
    <citation type="submission" date="2020-06" db="EMBL/GenBank/DDBJ databases">
        <title>Limosilactobacillus sp. nov.</title>
        <authorList>
            <person name="Ksiezarek M."/>
            <person name="Goncalves Ribeiro T."/>
            <person name="Rocha J."/>
            <person name="Grosso F."/>
            <person name="Peixe L."/>
        </authorList>
    </citation>
    <scope>NUCLEOTIDE SEQUENCE [LARGE SCALE GENOMIC DNA]</scope>
    <source>
        <strain evidence="2">c9Ua_26_M</strain>
    </source>
</reference>
<evidence type="ECO:0000313" key="1">
    <source>
        <dbReference type="EMBL" id="MBD8086371.1"/>
    </source>
</evidence>
<organism evidence="1 2">
    <name type="scientific">Limosilactobacillus urinaemulieris</name>
    <dbReference type="NCBI Taxonomy" id="2742600"/>
    <lineage>
        <taxon>Bacteria</taxon>
        <taxon>Bacillati</taxon>
        <taxon>Bacillota</taxon>
        <taxon>Bacilli</taxon>
        <taxon>Lactobacillales</taxon>
        <taxon>Lactobacillaceae</taxon>
        <taxon>Limosilactobacillus</taxon>
    </lineage>
</organism>
<dbReference type="Proteomes" id="UP000645007">
    <property type="component" value="Unassembled WGS sequence"/>
</dbReference>